<gene>
    <name evidence="2" type="primary">LOC113217358</name>
</gene>
<dbReference type="Proteomes" id="UP000504606">
    <property type="component" value="Unplaced"/>
</dbReference>
<name>A0A6J1TJU1_FRAOC</name>
<dbReference type="OrthoDB" id="10645477at2759"/>
<keyword evidence="1" id="KW-1185">Reference proteome</keyword>
<dbReference type="GeneID" id="113217358"/>
<evidence type="ECO:0000313" key="2">
    <source>
        <dbReference type="RefSeq" id="XP_026293012.2"/>
    </source>
</evidence>
<sequence length="247" mass="27633">MTATLTITDKDLSGSDLKVNDIVRDKQRWRYARCIKGLKGKGPDKLLRVLASHPVHLEELGCSGPVELKVMEEVLKLTSLKRLDVKCVYQCDDYPDLPLQLEELRIETPSERQLLSVQRMPALQSLTVWGYCGPNVKFTPSQYGTLRWLHVAISTARNPTMLSLVRAYASSLRELQVFCTISHDELKGGFYFPGLGRDLAASGLLHLKRFVLVRLKSQCTDVAACLVQLQNLRGFLPSSVEVVCSAC</sequence>
<reference evidence="2" key="1">
    <citation type="submission" date="2025-08" db="UniProtKB">
        <authorList>
            <consortium name="RefSeq"/>
        </authorList>
    </citation>
    <scope>IDENTIFICATION</scope>
    <source>
        <tissue evidence="2">Whole organism</tissue>
    </source>
</reference>
<organism evidence="1 2">
    <name type="scientific">Frankliniella occidentalis</name>
    <name type="common">Western flower thrips</name>
    <name type="synonym">Euthrips occidentalis</name>
    <dbReference type="NCBI Taxonomy" id="133901"/>
    <lineage>
        <taxon>Eukaryota</taxon>
        <taxon>Metazoa</taxon>
        <taxon>Ecdysozoa</taxon>
        <taxon>Arthropoda</taxon>
        <taxon>Hexapoda</taxon>
        <taxon>Insecta</taxon>
        <taxon>Pterygota</taxon>
        <taxon>Neoptera</taxon>
        <taxon>Paraneoptera</taxon>
        <taxon>Thysanoptera</taxon>
        <taxon>Terebrantia</taxon>
        <taxon>Thripoidea</taxon>
        <taxon>Thripidae</taxon>
        <taxon>Frankliniella</taxon>
    </lineage>
</organism>
<proteinExistence type="predicted"/>
<accession>A0A6J1TJU1</accession>
<dbReference type="RefSeq" id="XP_026293012.2">
    <property type="nucleotide sequence ID" value="XM_026437227.2"/>
</dbReference>
<evidence type="ECO:0000313" key="1">
    <source>
        <dbReference type="Proteomes" id="UP000504606"/>
    </source>
</evidence>
<protein>
    <submittedName>
        <fullName evidence="2">Uncharacterized protein LOC113217358</fullName>
    </submittedName>
</protein>
<dbReference type="KEGG" id="foc:113217358"/>
<dbReference type="AlphaFoldDB" id="A0A6J1TJU1"/>